<dbReference type="EMBL" id="VULY01000018">
    <property type="protein sequence ID" value="MSR93089.1"/>
    <property type="molecule type" value="Genomic_DNA"/>
</dbReference>
<name>A0A6N7UXY5_9FIRM</name>
<evidence type="ECO:0000256" key="1">
    <source>
        <dbReference type="SAM" id="MobiDB-lite"/>
    </source>
</evidence>
<feature type="domain" description="GerMN" evidence="3">
    <location>
        <begin position="74"/>
        <end position="179"/>
    </location>
</feature>
<proteinExistence type="predicted"/>
<feature type="compositionally biased region" description="Low complexity" evidence="1">
    <location>
        <begin position="57"/>
        <end position="68"/>
    </location>
</feature>
<feature type="signal peptide" evidence="2">
    <location>
        <begin position="1"/>
        <end position="19"/>
    </location>
</feature>
<dbReference type="RefSeq" id="WP_154475823.1">
    <property type="nucleotide sequence ID" value="NZ_VULY01000018.1"/>
</dbReference>
<evidence type="ECO:0000313" key="5">
    <source>
        <dbReference type="Proteomes" id="UP000434409"/>
    </source>
</evidence>
<dbReference type="Proteomes" id="UP000434409">
    <property type="component" value="Unassembled WGS sequence"/>
</dbReference>
<evidence type="ECO:0000313" key="4">
    <source>
        <dbReference type="EMBL" id="MSR93089.1"/>
    </source>
</evidence>
<keyword evidence="2" id="KW-0732">Signal</keyword>
<dbReference type="AlphaFoldDB" id="A0A6N7UXY5"/>
<feature type="chain" id="PRO_5038974694" evidence="2">
    <location>
        <begin position="20"/>
        <end position="193"/>
    </location>
</feature>
<evidence type="ECO:0000256" key="2">
    <source>
        <dbReference type="SAM" id="SignalP"/>
    </source>
</evidence>
<dbReference type="InterPro" id="IPR019606">
    <property type="entry name" value="GerMN"/>
</dbReference>
<feature type="region of interest" description="Disordered" evidence="1">
    <location>
        <begin position="23"/>
        <end position="68"/>
    </location>
</feature>
<dbReference type="Pfam" id="PF10646">
    <property type="entry name" value="Germane"/>
    <property type="match status" value="1"/>
</dbReference>
<dbReference type="PROSITE" id="PS51257">
    <property type="entry name" value="PROKAR_LIPOPROTEIN"/>
    <property type="match status" value="1"/>
</dbReference>
<accession>A0A6N7UXY5</accession>
<sequence length="193" mass="21309">MKKLKWVILISLVAVLAFGCQKQQEEKTEKKTTKSTEEKKQEKSTDTQEAKEEGNPEEQTQQPSQEPQVVQKITVYVSNENADGFVQEEAEVSSLTAGEVLRCLTEKRVIPEGIQVNDCQMTQVDGQSMLHLDLNTAFQDYVGTLGTTGEYLTIGGVANTFMTAYGCMGIQITVDGQVLTTGHAEYPGYLSLF</sequence>
<evidence type="ECO:0000259" key="3">
    <source>
        <dbReference type="Pfam" id="PF10646"/>
    </source>
</evidence>
<protein>
    <submittedName>
        <fullName evidence="4">GerMN domain-containing protein</fullName>
    </submittedName>
</protein>
<feature type="compositionally biased region" description="Basic and acidic residues" evidence="1">
    <location>
        <begin position="23"/>
        <end position="54"/>
    </location>
</feature>
<reference evidence="4 5" key="1">
    <citation type="submission" date="2019-08" db="EMBL/GenBank/DDBJ databases">
        <title>In-depth cultivation of the pig gut microbiome towards novel bacterial diversity and tailored functional studies.</title>
        <authorList>
            <person name="Wylensek D."/>
            <person name="Hitch T.C.A."/>
            <person name="Clavel T."/>
        </authorList>
    </citation>
    <scope>NUCLEOTIDE SEQUENCE [LARGE SCALE GENOMIC DNA]</scope>
    <source>
        <strain evidence="4 5">68-1-5</strain>
    </source>
</reference>
<gene>
    <name evidence="4" type="ORF">FYJ34_02030</name>
</gene>
<organism evidence="4 5">
    <name type="scientific">Suipraeoptans intestinalis</name>
    <dbReference type="NCBI Taxonomy" id="2606628"/>
    <lineage>
        <taxon>Bacteria</taxon>
        <taxon>Bacillati</taxon>
        <taxon>Bacillota</taxon>
        <taxon>Clostridia</taxon>
        <taxon>Lachnospirales</taxon>
        <taxon>Lachnospiraceae</taxon>
        <taxon>Suipraeoptans</taxon>
    </lineage>
</organism>
<comment type="caution">
    <text evidence="4">The sequence shown here is derived from an EMBL/GenBank/DDBJ whole genome shotgun (WGS) entry which is preliminary data.</text>
</comment>
<keyword evidence="5" id="KW-1185">Reference proteome</keyword>